<dbReference type="AlphaFoldDB" id="A0A6P8CD99"/>
<proteinExistence type="predicted"/>
<evidence type="ECO:0000313" key="2">
    <source>
        <dbReference type="Proteomes" id="UP000515151"/>
    </source>
</evidence>
<gene>
    <name evidence="3" type="primary">LOC116194712</name>
</gene>
<organism evidence="2 3">
    <name type="scientific">Punica granatum</name>
    <name type="common">Pomegranate</name>
    <dbReference type="NCBI Taxonomy" id="22663"/>
    <lineage>
        <taxon>Eukaryota</taxon>
        <taxon>Viridiplantae</taxon>
        <taxon>Streptophyta</taxon>
        <taxon>Embryophyta</taxon>
        <taxon>Tracheophyta</taxon>
        <taxon>Spermatophyta</taxon>
        <taxon>Magnoliopsida</taxon>
        <taxon>eudicotyledons</taxon>
        <taxon>Gunneridae</taxon>
        <taxon>Pentapetalae</taxon>
        <taxon>rosids</taxon>
        <taxon>malvids</taxon>
        <taxon>Myrtales</taxon>
        <taxon>Lythraceae</taxon>
        <taxon>Punica</taxon>
    </lineage>
</organism>
<evidence type="ECO:0000313" key="3">
    <source>
        <dbReference type="RefSeq" id="XP_031379456.1"/>
    </source>
</evidence>
<keyword evidence="1" id="KW-0472">Membrane</keyword>
<feature type="transmembrane region" description="Helical" evidence="1">
    <location>
        <begin position="103"/>
        <end position="122"/>
    </location>
</feature>
<reference evidence="2" key="1">
    <citation type="journal article" date="2020" name="Plant Biotechnol. J.">
        <title>The pomegranate (Punica granatum L.) draft genome dissects genetic divergence between soft- and hard-seeded cultivars.</title>
        <authorList>
            <person name="Luo X."/>
            <person name="Li H."/>
            <person name="Wu Z."/>
            <person name="Yao W."/>
            <person name="Zhao P."/>
            <person name="Cao D."/>
            <person name="Yu H."/>
            <person name="Li K."/>
            <person name="Poudel K."/>
            <person name="Zhao D."/>
            <person name="Zhang F."/>
            <person name="Xia X."/>
            <person name="Chen L."/>
            <person name="Wang Q."/>
            <person name="Jing D."/>
            <person name="Cao S."/>
        </authorList>
    </citation>
    <scope>NUCLEOTIDE SEQUENCE [LARGE SCALE GENOMIC DNA]</scope>
    <source>
        <strain evidence="2">cv. Tunisia</strain>
    </source>
</reference>
<sequence length="196" mass="22127">MARFISPTNFATTLSACAQCSPYATTRFQISPSIFLAMASPKSDREEYRESFEILQLQMGSTGHRVVAKFSGLMNLAVSFNVGGSIVLTQNPAFHCQQVAEMIILWIVVLSVGAAFPCTLPIRRLLLLMLMRNPSCTDSINRKRSKPKSKFLHHRSRWHRGERVRRHGSGTQVPLNQQYLQVCVIRSFGYGDMVEF</sequence>
<keyword evidence="2" id="KW-1185">Reference proteome</keyword>
<accession>A0A6P8CD99</accession>
<feature type="transmembrane region" description="Helical" evidence="1">
    <location>
        <begin position="66"/>
        <end position="88"/>
    </location>
</feature>
<protein>
    <submittedName>
        <fullName evidence="3">Uncharacterized protein LOC116194712 isoform X1</fullName>
    </submittedName>
</protein>
<evidence type="ECO:0000256" key="1">
    <source>
        <dbReference type="SAM" id="Phobius"/>
    </source>
</evidence>
<keyword evidence="1" id="KW-1133">Transmembrane helix</keyword>
<reference evidence="3" key="2">
    <citation type="submission" date="2025-08" db="UniProtKB">
        <authorList>
            <consortium name="RefSeq"/>
        </authorList>
    </citation>
    <scope>IDENTIFICATION</scope>
    <source>
        <tissue evidence="3">Leaf</tissue>
    </source>
</reference>
<dbReference type="RefSeq" id="XP_031379456.1">
    <property type="nucleotide sequence ID" value="XM_031523596.1"/>
</dbReference>
<keyword evidence="1" id="KW-0812">Transmembrane</keyword>
<dbReference type="PROSITE" id="PS51257">
    <property type="entry name" value="PROKAR_LIPOPROTEIN"/>
    <property type="match status" value="1"/>
</dbReference>
<dbReference type="GeneID" id="116194712"/>
<dbReference type="Proteomes" id="UP000515151">
    <property type="component" value="Chromosome 2"/>
</dbReference>
<name>A0A6P8CD99_PUNGR</name>